<keyword evidence="2" id="KW-1185">Reference proteome</keyword>
<dbReference type="OrthoDB" id="5544992at2759"/>
<sequence>MVLSWIIKTLSSQIVESVIYVEDAKELWDELKERFSKGDYFKISYLLQEIHSIKQGERTLSQYFTDLKILWEELESLRPIPCCTCKVPCSYDLSKTFHNYREVEHVVCFLKRLNDYYNTVRTHILLMEPLPSINRVFSFIMQQESYDSIDDPNLVENGKNSQNTTENTNSSTNSANPMENEEVHNQRRSNRIERTPEYLKDYIHEADQSSPTSLPTSLFIKNGLKTPYPISNILSYGSLSEKYLKYTLAITASSEPNTYEEARNSLEWTNAM</sequence>
<dbReference type="AlphaFoldDB" id="A0A1S3UB71"/>
<reference evidence="2" key="1">
    <citation type="journal article" date="2014" name="Nat. Commun.">
        <title>Genome sequence of mungbean and insights into evolution within Vigna species.</title>
        <authorList>
            <person name="Kang Y.J."/>
            <person name="Kim S.K."/>
            <person name="Kim M.Y."/>
            <person name="Lestari P."/>
            <person name="Kim K.H."/>
            <person name="Ha B.K."/>
            <person name="Jun T.H."/>
            <person name="Hwang W.J."/>
            <person name="Lee T."/>
            <person name="Lee J."/>
            <person name="Shim S."/>
            <person name="Yoon M.Y."/>
            <person name="Jang Y.E."/>
            <person name="Han K.S."/>
            <person name="Taeprayoon P."/>
            <person name="Yoon N."/>
            <person name="Somta P."/>
            <person name="Tanya P."/>
            <person name="Kim K.S."/>
            <person name="Gwag J.G."/>
            <person name="Moon J.K."/>
            <person name="Lee Y.H."/>
            <person name="Park B.S."/>
            <person name="Bombarely A."/>
            <person name="Doyle J.J."/>
            <person name="Jackson S.A."/>
            <person name="Schafleitner R."/>
            <person name="Srinives P."/>
            <person name="Varshney R.K."/>
            <person name="Lee S.H."/>
        </authorList>
    </citation>
    <scope>NUCLEOTIDE SEQUENCE [LARGE SCALE GENOMIC DNA]</scope>
    <source>
        <strain evidence="2">cv. VC1973A</strain>
    </source>
</reference>
<protein>
    <submittedName>
        <fullName evidence="3">Uncharacterized protein LOC106763625</fullName>
    </submittedName>
</protein>
<dbReference type="RefSeq" id="XP_014503278.1">
    <property type="nucleotide sequence ID" value="XM_014647792.1"/>
</dbReference>
<dbReference type="Proteomes" id="UP000087766">
    <property type="component" value="Chromosome 6"/>
</dbReference>
<feature type="region of interest" description="Disordered" evidence="1">
    <location>
        <begin position="150"/>
        <end position="191"/>
    </location>
</feature>
<evidence type="ECO:0000256" key="1">
    <source>
        <dbReference type="SAM" id="MobiDB-lite"/>
    </source>
</evidence>
<feature type="compositionally biased region" description="Low complexity" evidence="1">
    <location>
        <begin position="160"/>
        <end position="176"/>
    </location>
</feature>
<gene>
    <name evidence="3" type="primary">LOC106763625</name>
</gene>
<dbReference type="GeneID" id="106763625"/>
<dbReference type="PANTHER" id="PTHR34222:SF99">
    <property type="entry name" value="PROTEIN, PUTATIVE-RELATED"/>
    <property type="match status" value="1"/>
</dbReference>
<reference evidence="3" key="2">
    <citation type="submission" date="2025-08" db="UniProtKB">
        <authorList>
            <consortium name="RefSeq"/>
        </authorList>
    </citation>
    <scope>IDENTIFICATION</scope>
    <source>
        <tissue evidence="3">Leaf</tissue>
    </source>
</reference>
<evidence type="ECO:0000313" key="3">
    <source>
        <dbReference type="RefSeq" id="XP_014503278.1"/>
    </source>
</evidence>
<organism evidence="2 3">
    <name type="scientific">Vigna radiata var. radiata</name>
    <name type="common">Mung bean</name>
    <name type="synonym">Phaseolus aureus</name>
    <dbReference type="NCBI Taxonomy" id="3916"/>
    <lineage>
        <taxon>Eukaryota</taxon>
        <taxon>Viridiplantae</taxon>
        <taxon>Streptophyta</taxon>
        <taxon>Embryophyta</taxon>
        <taxon>Tracheophyta</taxon>
        <taxon>Spermatophyta</taxon>
        <taxon>Magnoliopsida</taxon>
        <taxon>eudicotyledons</taxon>
        <taxon>Gunneridae</taxon>
        <taxon>Pentapetalae</taxon>
        <taxon>rosids</taxon>
        <taxon>fabids</taxon>
        <taxon>Fabales</taxon>
        <taxon>Fabaceae</taxon>
        <taxon>Papilionoideae</taxon>
        <taxon>50 kb inversion clade</taxon>
        <taxon>NPAAA clade</taxon>
        <taxon>indigoferoid/millettioid clade</taxon>
        <taxon>Phaseoleae</taxon>
        <taxon>Vigna</taxon>
    </lineage>
</organism>
<name>A0A1S3UB71_VIGRR</name>
<proteinExistence type="predicted"/>
<dbReference type="PANTHER" id="PTHR34222">
    <property type="entry name" value="GAG_PRE-INTEGRS DOMAIN-CONTAINING PROTEIN"/>
    <property type="match status" value="1"/>
</dbReference>
<evidence type="ECO:0000313" key="2">
    <source>
        <dbReference type="Proteomes" id="UP000087766"/>
    </source>
</evidence>
<feature type="compositionally biased region" description="Basic and acidic residues" evidence="1">
    <location>
        <begin position="181"/>
        <end position="191"/>
    </location>
</feature>
<accession>A0A1S3UB71</accession>
<dbReference type="KEGG" id="vra:106763625"/>